<feature type="binding site" evidence="6">
    <location>
        <position position="226"/>
    </location>
    <ligand>
        <name>pyruvate</name>
        <dbReference type="ChEBI" id="CHEBI:15361"/>
    </ligand>
</feature>
<dbReference type="PANTHER" id="PTHR12128:SF66">
    <property type="entry name" value="4-HYDROXY-2-OXOGLUTARATE ALDOLASE, MITOCHONDRIAL"/>
    <property type="match status" value="1"/>
</dbReference>
<dbReference type="CDD" id="cd00408">
    <property type="entry name" value="DHDPS-like"/>
    <property type="match status" value="1"/>
</dbReference>
<keyword evidence="2 4" id="KW-0456">Lyase</keyword>
<evidence type="ECO:0000256" key="1">
    <source>
        <dbReference type="ARBA" id="ARBA00011881"/>
    </source>
</evidence>
<dbReference type="PROSITE" id="PS00665">
    <property type="entry name" value="DHDPS_1"/>
    <property type="match status" value="1"/>
</dbReference>
<dbReference type="PANTHER" id="PTHR12128">
    <property type="entry name" value="DIHYDRODIPICOLINATE SYNTHASE"/>
    <property type="match status" value="1"/>
</dbReference>
<dbReference type="InterPro" id="IPR002220">
    <property type="entry name" value="DapA-like"/>
</dbReference>
<evidence type="ECO:0000313" key="7">
    <source>
        <dbReference type="EMBL" id="CAF1260050.1"/>
    </source>
</evidence>
<evidence type="ECO:0000313" key="8">
    <source>
        <dbReference type="EMBL" id="CAF4066721.1"/>
    </source>
</evidence>
<feature type="active site" description="Proton donor/acceptor" evidence="5">
    <location>
        <position position="154"/>
    </location>
</feature>
<dbReference type="Pfam" id="PF00701">
    <property type="entry name" value="DHDPS"/>
    <property type="match status" value="1"/>
</dbReference>
<dbReference type="InterPro" id="IPR013785">
    <property type="entry name" value="Aldolase_TIM"/>
</dbReference>
<evidence type="ECO:0000256" key="5">
    <source>
        <dbReference type="PIRSR" id="PIRSR001365-1"/>
    </source>
</evidence>
<comment type="similarity">
    <text evidence="4">Belongs to the DapA family.</text>
</comment>
<comment type="caution">
    <text evidence="7">The sequence shown here is derived from an EMBL/GenBank/DDBJ whole genome shotgun (WGS) entry which is preliminary data.</text>
</comment>
<name>A0A8S2EW98_9BILA</name>
<accession>A0A8S2EW98</accession>
<dbReference type="EMBL" id="CAJNOK010017230">
    <property type="protein sequence ID" value="CAF1260050.1"/>
    <property type="molecule type" value="Genomic_DNA"/>
</dbReference>
<dbReference type="GO" id="GO:0008840">
    <property type="term" value="F:4-hydroxy-tetrahydrodipicolinate synthase activity"/>
    <property type="evidence" value="ECO:0007669"/>
    <property type="project" value="TreeGrafter"/>
</dbReference>
<dbReference type="Proteomes" id="UP000677228">
    <property type="component" value="Unassembled WGS sequence"/>
</dbReference>
<feature type="binding site" evidence="6">
    <location>
        <position position="61"/>
    </location>
    <ligand>
        <name>pyruvate</name>
        <dbReference type="ChEBI" id="CHEBI:15361"/>
    </ligand>
</feature>
<organism evidence="7 9">
    <name type="scientific">Didymodactylos carnosus</name>
    <dbReference type="NCBI Taxonomy" id="1234261"/>
    <lineage>
        <taxon>Eukaryota</taxon>
        <taxon>Metazoa</taxon>
        <taxon>Spiralia</taxon>
        <taxon>Gnathifera</taxon>
        <taxon>Rotifera</taxon>
        <taxon>Eurotatoria</taxon>
        <taxon>Bdelloidea</taxon>
        <taxon>Philodinida</taxon>
        <taxon>Philodinidae</taxon>
        <taxon>Didymodactylos</taxon>
    </lineage>
</organism>
<dbReference type="EMBL" id="CAJOBA010038783">
    <property type="protein sequence ID" value="CAF4066721.1"/>
    <property type="molecule type" value="Genomic_DNA"/>
</dbReference>
<evidence type="ECO:0000313" key="9">
    <source>
        <dbReference type="Proteomes" id="UP000677228"/>
    </source>
</evidence>
<evidence type="ECO:0000256" key="3">
    <source>
        <dbReference type="ARBA" id="ARBA00023270"/>
    </source>
</evidence>
<protein>
    <recommendedName>
        <fullName evidence="10">Dihydrodipicolinate synthase</fullName>
    </recommendedName>
</protein>
<evidence type="ECO:0000256" key="2">
    <source>
        <dbReference type="ARBA" id="ARBA00023239"/>
    </source>
</evidence>
<evidence type="ECO:0000256" key="6">
    <source>
        <dbReference type="PIRSR" id="PIRSR001365-2"/>
    </source>
</evidence>
<dbReference type="AlphaFoldDB" id="A0A8S2EW98"/>
<dbReference type="SUPFAM" id="SSF51569">
    <property type="entry name" value="Aldolase"/>
    <property type="match status" value="1"/>
</dbReference>
<comment type="subunit">
    <text evidence="1">Homotetramer.</text>
</comment>
<feature type="active site" description="Schiff-base intermediate with substrate" evidence="5">
    <location>
        <position position="183"/>
    </location>
</feature>
<dbReference type="SMART" id="SM01130">
    <property type="entry name" value="DHDPS"/>
    <property type="match status" value="1"/>
</dbReference>
<dbReference type="InterPro" id="IPR020624">
    <property type="entry name" value="Schiff_base-form_aldolases_CS"/>
</dbReference>
<sequence length="323" mass="35136">MSASDKTKINKKGHLSSGVYVPVPTFFTKDDNEELDLPTLEKHVDYLCSSGIMGIVFLGSTGEAVHLSNEERVEVIRTGSKLIKEKYPTLKSIAGCSAQSVRGTVQLIKEAANAGAQYALVLTPSYYLAWTDANIIKTFYTSVADQAPIPIIIYNYPGVTQLIDIDANAIIELARHPNIVGIKCTDGNVGKAGYLVEHTHEVDFTIMAGSADSFFPFLAVGAHGCVPGFGNIAPRACVQLQNLWNEGKIKEVQELQQKLIGSDHALFRFYGVSGLKSALEKVRGYGGKARNPMRSVTSDEQKRVLDGIKVGLDIETTLENDKK</sequence>
<gene>
    <name evidence="7" type="ORF">OVA965_LOCUS26687</name>
    <name evidence="8" type="ORF">TMI583_LOCUS27426</name>
</gene>
<keyword evidence="3" id="KW-0704">Schiff base</keyword>
<dbReference type="Proteomes" id="UP000682733">
    <property type="component" value="Unassembled WGS sequence"/>
</dbReference>
<dbReference type="Gene3D" id="3.20.20.70">
    <property type="entry name" value="Aldolase class I"/>
    <property type="match status" value="1"/>
</dbReference>
<proteinExistence type="inferred from homology"/>
<dbReference type="PIRSF" id="PIRSF001365">
    <property type="entry name" value="DHDPS"/>
    <property type="match status" value="1"/>
</dbReference>
<dbReference type="PRINTS" id="PR00146">
    <property type="entry name" value="DHPICSNTHASE"/>
</dbReference>
<reference evidence="7" key="1">
    <citation type="submission" date="2021-02" db="EMBL/GenBank/DDBJ databases">
        <authorList>
            <person name="Nowell W R."/>
        </authorList>
    </citation>
    <scope>NUCLEOTIDE SEQUENCE</scope>
</reference>
<evidence type="ECO:0000256" key="4">
    <source>
        <dbReference type="PIRNR" id="PIRNR001365"/>
    </source>
</evidence>
<evidence type="ECO:0008006" key="10">
    <source>
        <dbReference type="Google" id="ProtNLM"/>
    </source>
</evidence>